<sequence>MIHTVATFIHTNKLLSKNGLHFVALSGGADSVALLLVLADLGYSVEAVHCNFHLRGEESNRDESFCRDLCKSAGIRLHVVHFDTQSFAKLHGISIEMAARDLRYSYFHQLKKDLDAESICVAHHKDDLAETVLMNLVRGTGLLGLTGIRPKNGDVVRPFLCVGRKDIEDFLVLRGQKFVTDSTNLVDDVTRNNVRLNIIPLLKRINPSVTDAVASTAQHVADALKLLEESTNEWIAKCTKNAGGTTEINIKTLLGSPSPNHILYSILSRRGIPSQIITEISRHLHSQTGTMWSYKDTVILLDRGNIVISDKPEYFKKTIIPLTGKYLLSNGRHLSIDIIEKTKDFAIDKAPFVAQMDAETVEFPLTIREVENGDRFTPYGMKGSKLVSDFLTDRKVSLIEKKKQLCLTDSNGRIIWLVGHRIGNSNKISVHTIKILRVRYL</sequence>
<gene>
    <name evidence="1" type="primary">tilS</name>
    <name evidence="1" type="ORF">E5358_06485</name>
</gene>
<keyword evidence="2" id="KW-1185">Reference proteome</keyword>
<dbReference type="Proteomes" id="UP000308886">
    <property type="component" value="Unassembled WGS sequence"/>
</dbReference>
<organism evidence="1 2">
    <name type="scientific">Palleniella muris</name>
    <dbReference type="NCBI Taxonomy" id="3038145"/>
    <lineage>
        <taxon>Bacteria</taxon>
        <taxon>Pseudomonadati</taxon>
        <taxon>Bacteroidota</taxon>
        <taxon>Bacteroidia</taxon>
        <taxon>Bacteroidales</taxon>
        <taxon>Prevotellaceae</taxon>
        <taxon>Palleniella</taxon>
    </lineage>
</organism>
<reference evidence="1" key="1">
    <citation type="submission" date="2019-04" db="EMBL/GenBank/DDBJ databases">
        <title>Microbes associate with the intestines of laboratory mice.</title>
        <authorList>
            <person name="Navarre W."/>
            <person name="Wong E."/>
            <person name="Huang K."/>
            <person name="Tropini C."/>
            <person name="Ng K."/>
            <person name="Yu B."/>
        </authorList>
    </citation>
    <scope>NUCLEOTIDE SEQUENCE</scope>
    <source>
        <strain evidence="1">NM73_A23</strain>
    </source>
</reference>
<name>A0AC61QRS2_9BACT</name>
<accession>A0AC61QRS2</accession>
<proteinExistence type="predicted"/>
<dbReference type="EMBL" id="SRZC01000008">
    <property type="protein sequence ID" value="TGX82683.1"/>
    <property type="molecule type" value="Genomic_DNA"/>
</dbReference>
<evidence type="ECO:0000313" key="2">
    <source>
        <dbReference type="Proteomes" id="UP000308886"/>
    </source>
</evidence>
<protein>
    <submittedName>
        <fullName evidence="1">tRNA lysidine(34) synthetase TilS</fullName>
    </submittedName>
</protein>
<evidence type="ECO:0000313" key="1">
    <source>
        <dbReference type="EMBL" id="TGX82683.1"/>
    </source>
</evidence>
<comment type="caution">
    <text evidence="1">The sequence shown here is derived from an EMBL/GenBank/DDBJ whole genome shotgun (WGS) entry which is preliminary data.</text>
</comment>